<evidence type="ECO:0000313" key="1">
    <source>
        <dbReference type="EMBL" id="MCO8275383.1"/>
    </source>
</evidence>
<gene>
    <name evidence="1" type="ORF">M1L60_32850</name>
</gene>
<dbReference type="RefSeq" id="WP_253241441.1">
    <property type="nucleotide sequence ID" value="NZ_JAMYJR010000037.1"/>
</dbReference>
<evidence type="ECO:0000313" key="2">
    <source>
        <dbReference type="Proteomes" id="UP001523369"/>
    </source>
</evidence>
<dbReference type="EMBL" id="JAMYJR010000037">
    <property type="protein sequence ID" value="MCO8275383.1"/>
    <property type="molecule type" value="Genomic_DNA"/>
</dbReference>
<keyword evidence="2" id="KW-1185">Reference proteome</keyword>
<dbReference type="Proteomes" id="UP001523369">
    <property type="component" value="Unassembled WGS sequence"/>
</dbReference>
<comment type="caution">
    <text evidence="1">The sequence shown here is derived from an EMBL/GenBank/DDBJ whole genome shotgun (WGS) entry which is preliminary data.</text>
</comment>
<sequence length="223" mass="23281">MRPVRESQVETWGGDRWAKLVSDPVHAPEHLALAAVEIIGPRAQQWAAATSADYPTAGPAALARLAGRQFTRFGALTSVFGAVSGSYAAIALLAGRALTDAELVLHLAAAYGLDPTDPRRAVDLLVITGVHETAAEAEAALKAAARDTQGAPSGDAVWRLSRLVIPQAAAWTALRSINRAYPGASLLAAFLSSTTAAQATTARATSYYRKGQTQLSHDSGRAV</sequence>
<reference evidence="1 2" key="1">
    <citation type="submission" date="2022-06" db="EMBL/GenBank/DDBJ databases">
        <title>New Species of the Genus Actinoplanes, ActinopZanes ferrugineus.</title>
        <authorList>
            <person name="Ding P."/>
        </authorList>
    </citation>
    <scope>NUCLEOTIDE SEQUENCE [LARGE SCALE GENOMIC DNA]</scope>
    <source>
        <strain evidence="1 2">TRM88003</strain>
    </source>
</reference>
<accession>A0ABT1DXR9</accession>
<name>A0ABT1DXR9_9ACTN</name>
<proteinExistence type="predicted"/>
<organism evidence="1 2">
    <name type="scientific">Paractinoplanes aksuensis</name>
    <dbReference type="NCBI Taxonomy" id="2939490"/>
    <lineage>
        <taxon>Bacteria</taxon>
        <taxon>Bacillati</taxon>
        <taxon>Actinomycetota</taxon>
        <taxon>Actinomycetes</taxon>
        <taxon>Micromonosporales</taxon>
        <taxon>Micromonosporaceae</taxon>
        <taxon>Paractinoplanes</taxon>
    </lineage>
</organism>
<protein>
    <submittedName>
        <fullName evidence="1">Uncharacterized protein</fullName>
    </submittedName>
</protein>